<evidence type="ECO:0000313" key="2">
    <source>
        <dbReference type="Proteomes" id="UP000216308"/>
    </source>
</evidence>
<gene>
    <name evidence="1" type="ORF">DJ70_12865</name>
</gene>
<dbReference type="AlphaFoldDB" id="A0A256IEE0"/>
<protein>
    <submittedName>
        <fullName evidence="1">Uncharacterized protein</fullName>
    </submittedName>
</protein>
<name>A0A256IEE0_9EURY</name>
<proteinExistence type="predicted"/>
<reference evidence="1 2" key="1">
    <citation type="journal article" date="2014" name="Front. Microbiol.">
        <title>Population and genomic analysis of the genus Halorubrum.</title>
        <authorList>
            <person name="Fullmer M.S."/>
            <person name="Soucy S.M."/>
            <person name="Swithers K.S."/>
            <person name="Makkay A.M."/>
            <person name="Wheeler R."/>
            <person name="Ventosa A."/>
            <person name="Gogarten J.P."/>
            <person name="Papke R.T."/>
        </authorList>
    </citation>
    <scope>NUCLEOTIDE SEQUENCE [LARGE SCALE GENOMIC DNA]</scope>
    <source>
        <strain evidence="1 2">Cb34</strain>
    </source>
</reference>
<dbReference type="Proteomes" id="UP000216308">
    <property type="component" value="Unassembled WGS sequence"/>
</dbReference>
<keyword evidence="2" id="KW-1185">Reference proteome</keyword>
<dbReference type="EMBL" id="NHPJ01000110">
    <property type="protein sequence ID" value="OYR54915.1"/>
    <property type="molecule type" value="Genomic_DNA"/>
</dbReference>
<comment type="caution">
    <text evidence="1">The sequence shown here is derived from an EMBL/GenBank/DDBJ whole genome shotgun (WGS) entry which is preliminary data.</text>
</comment>
<sequence>MSTRSQRGKYSHAKIRIKREDGDTIENEVAVEEPVLLKFGDVVQNRYIYESDSLRLANDKAWLTLYDARRILNSGVISNKFDEVSLEDVVSFIVEEREDPFNAITGYAFPDESANAETQSWKEQYVEAVAGEDVDANDGGLLGFVETAGAFLTGLIADATFIRRDKGGFDFEDISPNDALKQVEAEYGVEAWVNEEGVLYVGRPESSPNNRHVVPPNIRESPYVISDYNITKGVTPITNVHLTGTQTWQKTGDGMFDGNKALYPIGRATIEGQDGGTYAPDEPLRLRSPEALERAARNRLIDLAMSERNGNFVLNGFASTEPEKLVTMSVGDTLVVAPNIGEYCTKDVDGGVFVVEEVQHRIDTRNGWKVTAEVGAVPDNITTSSVWYLPEKDEEYADLPAYQNDN</sequence>
<accession>A0A256IEE0</accession>
<organism evidence="1 2">
    <name type="scientific">Halorubrum halodurans</name>
    <dbReference type="NCBI Taxonomy" id="1383851"/>
    <lineage>
        <taxon>Archaea</taxon>
        <taxon>Methanobacteriati</taxon>
        <taxon>Methanobacteriota</taxon>
        <taxon>Stenosarchaea group</taxon>
        <taxon>Halobacteria</taxon>
        <taxon>Halobacteriales</taxon>
        <taxon>Haloferacaceae</taxon>
        <taxon>Halorubrum</taxon>
    </lineage>
</organism>
<evidence type="ECO:0000313" key="1">
    <source>
        <dbReference type="EMBL" id="OYR54915.1"/>
    </source>
</evidence>